<dbReference type="Proteomes" id="UP000179352">
    <property type="component" value="Unassembled WGS sequence"/>
</dbReference>
<dbReference type="AlphaFoldDB" id="A0A1F6WWE5"/>
<proteinExistence type="predicted"/>
<evidence type="ECO:0000313" key="1">
    <source>
        <dbReference type="EMBL" id="OGI86192.1"/>
    </source>
</evidence>
<protein>
    <recommendedName>
        <fullName evidence="3">Zinc-binding domain-containing protein</fullName>
    </recommendedName>
</protein>
<evidence type="ECO:0000313" key="2">
    <source>
        <dbReference type="Proteomes" id="UP000179352"/>
    </source>
</evidence>
<accession>A0A1F6WWE5</accession>
<comment type="caution">
    <text evidence="1">The sequence shown here is derived from an EMBL/GenBank/DDBJ whole genome shotgun (WGS) entry which is preliminary data.</text>
</comment>
<name>A0A1F6WWE5_9BACT</name>
<dbReference type="STRING" id="1801770.A3A01_00390"/>
<organism evidence="1 2">
    <name type="scientific">Candidatus Nomurabacteria bacterium RIFCSPLOWO2_01_FULL_39_17</name>
    <dbReference type="NCBI Taxonomy" id="1801770"/>
    <lineage>
        <taxon>Bacteria</taxon>
        <taxon>Candidatus Nomuraibacteriota</taxon>
    </lineage>
</organism>
<sequence length="577" mass="68650">MEYKSQNATCQNCKKDFTIEPDDFGFYERIKVPPPTFCPDCRRQRRWAWRNNMSLYSRKCDLCAKSVVSLYSPDSGLTIYCNKCWWSDKWDPFKYGQNYNFSRPFFEQFKELTLKVPHMALINDDSIASVNCEYTNDFAFGKNCYIVFVAWYIENVMYSFHILSGRDMMDCMTIRSESNWIYECILCSKSYQLKYSRVCLACIDSQFLYDCRDCQDCFMCTGLRGKRYNFKNRQYEKEEYEDILSNYKLDTFSGVERAQKEFDDFVLRYPRRHVQIFQSLNCVGDVISMSKNLKYCFVAKNSENSRYCDFIVDAKDCYDMATGGKLSECYENITCDQSNRNLFGIFSWKSQDVEYTQHCHSSKSLLGCVGLRSKKYCIFNKQYGKEEYEILKEKIITQMKELPFKDSNGCVYRYGEFYPAELSYFKYNETVANEHNPLTKEEALNRGYSWQDNLQRTIGKETLLSKNIPESINDVKDNILEEVLVCIDCGRNYKIVQNELNFYKKMQIPISRRCFYCRHANRLRKTNPFKLWHRQCMCDKKNHSHGEGKCKEEFETSYAPERPEIVYCEKCYQKEVY</sequence>
<dbReference type="EMBL" id="MFUU01000008">
    <property type="protein sequence ID" value="OGI86192.1"/>
    <property type="molecule type" value="Genomic_DNA"/>
</dbReference>
<evidence type="ECO:0008006" key="3">
    <source>
        <dbReference type="Google" id="ProtNLM"/>
    </source>
</evidence>
<reference evidence="1 2" key="1">
    <citation type="journal article" date="2016" name="Nat. Commun.">
        <title>Thousands of microbial genomes shed light on interconnected biogeochemical processes in an aquifer system.</title>
        <authorList>
            <person name="Anantharaman K."/>
            <person name="Brown C.T."/>
            <person name="Hug L.A."/>
            <person name="Sharon I."/>
            <person name="Castelle C.J."/>
            <person name="Probst A.J."/>
            <person name="Thomas B.C."/>
            <person name="Singh A."/>
            <person name="Wilkins M.J."/>
            <person name="Karaoz U."/>
            <person name="Brodie E.L."/>
            <person name="Williams K.H."/>
            <person name="Hubbard S.S."/>
            <person name="Banfield J.F."/>
        </authorList>
    </citation>
    <scope>NUCLEOTIDE SEQUENCE [LARGE SCALE GENOMIC DNA]</scope>
</reference>
<gene>
    <name evidence="1" type="ORF">A3A01_00390</name>
</gene>